<keyword evidence="2" id="KW-1185">Reference proteome</keyword>
<organism evidence="1 2">
    <name type="scientific">Camellia lanceoleosa</name>
    <dbReference type="NCBI Taxonomy" id="1840588"/>
    <lineage>
        <taxon>Eukaryota</taxon>
        <taxon>Viridiplantae</taxon>
        <taxon>Streptophyta</taxon>
        <taxon>Embryophyta</taxon>
        <taxon>Tracheophyta</taxon>
        <taxon>Spermatophyta</taxon>
        <taxon>Magnoliopsida</taxon>
        <taxon>eudicotyledons</taxon>
        <taxon>Gunneridae</taxon>
        <taxon>Pentapetalae</taxon>
        <taxon>asterids</taxon>
        <taxon>Ericales</taxon>
        <taxon>Theaceae</taxon>
        <taxon>Camellia</taxon>
    </lineage>
</organism>
<accession>A0ACC0H7W5</accession>
<proteinExistence type="predicted"/>
<reference evidence="1 2" key="1">
    <citation type="journal article" date="2022" name="Plant J.">
        <title>Chromosome-level genome of Camellia lanceoleosa provides a valuable resource for understanding genome evolution and self-incompatibility.</title>
        <authorList>
            <person name="Gong W."/>
            <person name="Xiao S."/>
            <person name="Wang L."/>
            <person name="Liao Z."/>
            <person name="Chang Y."/>
            <person name="Mo W."/>
            <person name="Hu G."/>
            <person name="Li W."/>
            <person name="Zhao G."/>
            <person name="Zhu H."/>
            <person name="Hu X."/>
            <person name="Ji K."/>
            <person name="Xiang X."/>
            <person name="Song Q."/>
            <person name="Yuan D."/>
            <person name="Jin S."/>
            <person name="Zhang L."/>
        </authorList>
    </citation>
    <scope>NUCLEOTIDE SEQUENCE [LARGE SCALE GENOMIC DNA]</scope>
    <source>
        <strain evidence="1">SQ_2022a</strain>
    </source>
</reference>
<protein>
    <submittedName>
        <fullName evidence="1">Uncharacterized protein</fullName>
    </submittedName>
</protein>
<dbReference type="Proteomes" id="UP001060215">
    <property type="component" value="Chromosome 7"/>
</dbReference>
<evidence type="ECO:0000313" key="1">
    <source>
        <dbReference type="EMBL" id="KAI8007976.1"/>
    </source>
</evidence>
<sequence length="87" mass="9419">MALSSHFLFTSSLLGLSTNPTSFSLYSPPKTSSPSRKKLGFSLLIPTGMESSVNSSHVCSCDGHGCSKALPRCRSDHRSMDRKWGLL</sequence>
<gene>
    <name evidence="1" type="ORF">LOK49_LG07G02666</name>
</gene>
<comment type="caution">
    <text evidence="1">The sequence shown here is derived from an EMBL/GenBank/DDBJ whole genome shotgun (WGS) entry which is preliminary data.</text>
</comment>
<dbReference type="EMBL" id="CM045764">
    <property type="protein sequence ID" value="KAI8007976.1"/>
    <property type="molecule type" value="Genomic_DNA"/>
</dbReference>
<name>A0ACC0H7W5_9ERIC</name>
<evidence type="ECO:0000313" key="2">
    <source>
        <dbReference type="Proteomes" id="UP001060215"/>
    </source>
</evidence>